<dbReference type="Pfam" id="PF02254">
    <property type="entry name" value="TrkA_N"/>
    <property type="match status" value="2"/>
</dbReference>
<protein>
    <submittedName>
        <fullName evidence="4">NAD-binding protein</fullName>
    </submittedName>
</protein>
<evidence type="ECO:0000256" key="1">
    <source>
        <dbReference type="SAM" id="MobiDB-lite"/>
    </source>
</evidence>
<dbReference type="InterPro" id="IPR003148">
    <property type="entry name" value="RCK_N"/>
</dbReference>
<evidence type="ECO:0000259" key="3">
    <source>
        <dbReference type="PROSITE" id="PS51201"/>
    </source>
</evidence>
<keyword evidence="2" id="KW-1133">Transmembrane helix</keyword>
<dbReference type="EMBL" id="BAAATA010000001">
    <property type="protein sequence ID" value="GAA2469829.1"/>
    <property type="molecule type" value="Genomic_DNA"/>
</dbReference>
<dbReference type="SUPFAM" id="SSF51735">
    <property type="entry name" value="NAD(P)-binding Rossmann-fold domains"/>
    <property type="match status" value="2"/>
</dbReference>
<sequence length="632" mass="66897">MVVCGDDALAYRLARELAGLYGEEVTVLVPSLRRGYGPWIAALADDSDGLVEVLEVPGYDDAALLDAGVDRATALALTSEDDQENIHLALRARRLNPDVRLVVRLFKRKLGRRLEDLLDRAVSARLPGLDRRSLAATTTVLSDADTAAPALVAAAVAGVSKTVQADGMLLRAVERPASEAGVQPALCTLALMSAPAAVTEGGDLEGDGDSDPSDATDTTGVTAHSDHPRLLPADAVVAAADPDRRVIVLETITRDEPRTMPPVRLPGAFPLGSFFSRRLRAAIAGLAAVVVLFALLTWKITGKPFLEATHLALLDVFAIGDPALDEEPERRILQLLSALSGMLLLPLLLAVVLESYGTFRAASGLRRPPRGTADHVVLVGLGRIGTRVLDRLHALGIPVVCVERDQNARGIALARSLKVPVLVADATEEGVLEAARISRSRALLALTSNDSINLETALYARECNPVLRVVLRLFDDRFAATVNQALRDSYPDALTRSRSVSALTAPSFAGAMMGRHVLGAVAVERGVLLIAAMDVGGCPELEGRTIAEAFRPGAWRVLALDLSSPDDRQPDLATTPHTGSRHLGTGLEWNLHPGHVLGPQDRVLLAATRRGLGLLQSACADPGTPAPERSGA</sequence>
<dbReference type="Proteomes" id="UP001501358">
    <property type="component" value="Unassembled WGS sequence"/>
</dbReference>
<dbReference type="PROSITE" id="PS51201">
    <property type="entry name" value="RCK_N"/>
    <property type="match status" value="1"/>
</dbReference>
<feature type="region of interest" description="Disordered" evidence="1">
    <location>
        <begin position="200"/>
        <end position="226"/>
    </location>
</feature>
<gene>
    <name evidence="4" type="ORF">GCM10010406_01600</name>
</gene>
<organism evidence="4 5">
    <name type="scientific">Streptomyces thermolineatus</name>
    <dbReference type="NCBI Taxonomy" id="44033"/>
    <lineage>
        <taxon>Bacteria</taxon>
        <taxon>Bacillati</taxon>
        <taxon>Actinomycetota</taxon>
        <taxon>Actinomycetes</taxon>
        <taxon>Kitasatosporales</taxon>
        <taxon>Streptomycetaceae</taxon>
        <taxon>Streptomyces</taxon>
    </lineage>
</organism>
<feature type="transmembrane region" description="Helical" evidence="2">
    <location>
        <begin position="279"/>
        <end position="298"/>
    </location>
</feature>
<keyword evidence="2" id="KW-0812">Transmembrane</keyword>
<keyword evidence="5" id="KW-1185">Reference proteome</keyword>
<name>A0ABN3KTM1_9ACTN</name>
<dbReference type="InterPro" id="IPR050721">
    <property type="entry name" value="Trk_Ktr_HKT_K-transport"/>
</dbReference>
<dbReference type="InterPro" id="IPR036291">
    <property type="entry name" value="NAD(P)-bd_dom_sf"/>
</dbReference>
<proteinExistence type="predicted"/>
<evidence type="ECO:0000313" key="5">
    <source>
        <dbReference type="Proteomes" id="UP001501358"/>
    </source>
</evidence>
<accession>A0ABN3KTM1</accession>
<keyword evidence="2" id="KW-0472">Membrane</keyword>
<feature type="domain" description="RCK N-terminal" evidence="3">
    <location>
        <begin position="373"/>
        <end position="495"/>
    </location>
</feature>
<dbReference type="Gene3D" id="3.40.50.720">
    <property type="entry name" value="NAD(P)-binding Rossmann-like Domain"/>
    <property type="match status" value="2"/>
</dbReference>
<feature type="transmembrane region" description="Helical" evidence="2">
    <location>
        <begin position="332"/>
        <end position="353"/>
    </location>
</feature>
<evidence type="ECO:0000256" key="2">
    <source>
        <dbReference type="SAM" id="Phobius"/>
    </source>
</evidence>
<dbReference type="PANTHER" id="PTHR43833">
    <property type="entry name" value="POTASSIUM CHANNEL PROTEIN 2-RELATED-RELATED"/>
    <property type="match status" value="1"/>
</dbReference>
<dbReference type="RefSeq" id="WP_425582591.1">
    <property type="nucleotide sequence ID" value="NZ_BAAATA010000001.1"/>
</dbReference>
<evidence type="ECO:0000313" key="4">
    <source>
        <dbReference type="EMBL" id="GAA2469829.1"/>
    </source>
</evidence>
<feature type="compositionally biased region" description="Acidic residues" evidence="1">
    <location>
        <begin position="202"/>
        <end position="214"/>
    </location>
</feature>
<dbReference type="PANTHER" id="PTHR43833:SF11">
    <property type="entry name" value="VOLTAGE-GATED POTASSIUM CHANNEL KCH"/>
    <property type="match status" value="1"/>
</dbReference>
<reference evidence="4 5" key="1">
    <citation type="journal article" date="2019" name="Int. J. Syst. Evol. Microbiol.">
        <title>The Global Catalogue of Microorganisms (GCM) 10K type strain sequencing project: providing services to taxonomists for standard genome sequencing and annotation.</title>
        <authorList>
            <consortium name="The Broad Institute Genomics Platform"/>
            <consortium name="The Broad Institute Genome Sequencing Center for Infectious Disease"/>
            <person name="Wu L."/>
            <person name="Ma J."/>
        </authorList>
    </citation>
    <scope>NUCLEOTIDE SEQUENCE [LARGE SCALE GENOMIC DNA]</scope>
    <source>
        <strain evidence="4 5">JCM 6307</strain>
    </source>
</reference>
<comment type="caution">
    <text evidence="4">The sequence shown here is derived from an EMBL/GenBank/DDBJ whole genome shotgun (WGS) entry which is preliminary data.</text>
</comment>